<feature type="compositionally biased region" description="Pro residues" evidence="1">
    <location>
        <begin position="948"/>
        <end position="960"/>
    </location>
</feature>
<evidence type="ECO:0000313" key="2">
    <source>
        <dbReference type="EMBL" id="KAF8707999.1"/>
    </source>
</evidence>
<feature type="non-terminal residue" evidence="2">
    <location>
        <position position="1"/>
    </location>
</feature>
<accession>A0A8H7HSM2</accession>
<feature type="region of interest" description="Disordered" evidence="1">
    <location>
        <begin position="1119"/>
        <end position="1317"/>
    </location>
</feature>
<feature type="region of interest" description="Disordered" evidence="1">
    <location>
        <begin position="1"/>
        <end position="25"/>
    </location>
</feature>
<feature type="compositionally biased region" description="Low complexity" evidence="1">
    <location>
        <begin position="738"/>
        <end position="751"/>
    </location>
</feature>
<feature type="region of interest" description="Disordered" evidence="1">
    <location>
        <begin position="1355"/>
        <end position="1397"/>
    </location>
</feature>
<organism evidence="2 3">
    <name type="scientific">Rhizoctonia solani</name>
    <dbReference type="NCBI Taxonomy" id="456999"/>
    <lineage>
        <taxon>Eukaryota</taxon>
        <taxon>Fungi</taxon>
        <taxon>Dikarya</taxon>
        <taxon>Basidiomycota</taxon>
        <taxon>Agaricomycotina</taxon>
        <taxon>Agaricomycetes</taxon>
        <taxon>Cantharellales</taxon>
        <taxon>Ceratobasidiaceae</taxon>
        <taxon>Rhizoctonia</taxon>
    </lineage>
</organism>
<proteinExistence type="predicted"/>
<comment type="caution">
    <text evidence="2">The sequence shown here is derived from an EMBL/GenBank/DDBJ whole genome shotgun (WGS) entry which is preliminary data.</text>
</comment>
<feature type="compositionally biased region" description="Polar residues" evidence="1">
    <location>
        <begin position="1288"/>
        <end position="1300"/>
    </location>
</feature>
<dbReference type="Proteomes" id="UP000602905">
    <property type="component" value="Unassembled WGS sequence"/>
</dbReference>
<feature type="region of interest" description="Disordered" evidence="1">
    <location>
        <begin position="737"/>
        <end position="827"/>
    </location>
</feature>
<feature type="compositionally biased region" description="Pro residues" evidence="1">
    <location>
        <begin position="913"/>
        <end position="938"/>
    </location>
</feature>
<evidence type="ECO:0000256" key="1">
    <source>
        <dbReference type="SAM" id="MobiDB-lite"/>
    </source>
</evidence>
<reference evidence="2" key="1">
    <citation type="submission" date="2020-09" db="EMBL/GenBank/DDBJ databases">
        <title>Comparative genome analyses of four rice-infecting Rhizoctonia solani isolates reveal extensive enrichment of homogalacturonan modification genes.</title>
        <authorList>
            <person name="Lee D.-Y."/>
            <person name="Jeon J."/>
            <person name="Kim K.-T."/>
            <person name="Cheong K."/>
            <person name="Song H."/>
            <person name="Choi G."/>
            <person name="Ko J."/>
            <person name="Opiyo S.O."/>
            <person name="Zuo S."/>
            <person name="Madhav S."/>
            <person name="Lee Y.-H."/>
            <person name="Wang G.-L."/>
        </authorList>
    </citation>
    <scope>NUCLEOTIDE SEQUENCE</scope>
    <source>
        <strain evidence="2">AG1-IA WGL</strain>
    </source>
</reference>
<feature type="compositionally biased region" description="Polar residues" evidence="1">
    <location>
        <begin position="104"/>
        <end position="123"/>
    </location>
</feature>
<feature type="compositionally biased region" description="Acidic residues" evidence="1">
    <location>
        <begin position="92"/>
        <end position="103"/>
    </location>
</feature>
<feature type="compositionally biased region" description="Pro residues" evidence="1">
    <location>
        <begin position="768"/>
        <end position="788"/>
    </location>
</feature>
<evidence type="ECO:0000313" key="3">
    <source>
        <dbReference type="Proteomes" id="UP000602905"/>
    </source>
</evidence>
<feature type="region of interest" description="Disordered" evidence="1">
    <location>
        <begin position="348"/>
        <end position="387"/>
    </location>
</feature>
<dbReference type="PRINTS" id="PR01217">
    <property type="entry name" value="PRICHEXTENSN"/>
</dbReference>
<protein>
    <submittedName>
        <fullName evidence="2">Uncharacterized protein</fullName>
    </submittedName>
</protein>
<gene>
    <name evidence="2" type="ORF">RHS03_03710</name>
</gene>
<dbReference type="OrthoDB" id="3269480at2759"/>
<sequence length="1662" mass="178917">MAFTTRLARSRNTNNTHLDPDMDDIPSELMQNAAQASRLRRRGAIRSGGRTDLFPSGSHYLGRENPDCLLVNSLRGANDRHGVRRVICGGPEEVEEDTSDQESDSGSYYSSTNASPYRTSPLPSTIDLRTVPTRAAPPRKSGRSHTQNGCGAILHYSALSVPRMRSCAALIEPDDEDAAIGGLPEHTYPVPKSKSMCKCTRERVGCLRCGNEVGVRYRPCAMHMFRIDRASVLFNPKHTHLDEPFSELETHADDSDSDSFMSTSAGGTNMGTGLHSVINTLSALVGQQQRQPLRSPPPVPTPLRAGLSPMLALSELPWIQEPNALPATGANATPLSPVSLTLALRRPLRGDSDEPSTPLDVDIGESDTGRRTPMPARRVRRKRSESIERHEAIINEFNYKSGMSDQAETSDQSVVPGATHAKLSTTTALNIRPATYSEEFVSCSKPWAGAESTASKPRKSIHARHYKLPSPKTFRPDFFSLLVTFAQSSAGRSWAWSGFLTAPSPSPPVTPEPSAGIGSDWRAVSADWQAFGALVLARLEEYQILNFRNLTCWDIAADDLSVRGYRMHQTPQNYQAYPPFTQHPPAQYQPPQSQLWRQATPQPPPHLSGNLQVPHNGLPFLPPKPEINTSNNGPPWIDRGNQVSSPLGIAPDISRQWAPSPVPSGAMADHRAHSLPPQSAIPRMGHMFPPEHVRMLDGGKPEVTIPHASQYHISPTTYQNPFSPAMSNASLSPRAYVGSPMSTSSHSGSLPPSTPAINTSTLLASPSELPPRPPSQLPFTPPPPPPPLLNRGTTPGPAHHSLPAPISQPQHMAPPPMPTHYSEPHLHMYHNHSPVQTRHTSLPVFSPGPTTIPTTPTPAPSFPVPTIGAPVSLRTESTGNWVGGIVSRSSMHFRAPFQPDWNNMPSIPQAQTPQPPLPPPPSHAPPPPPVLPPPPPGGAPYVSALRIPAPPPVPPPPPPKHTVTSPTILTHGPWSDGLSRSGTVTTHRPPLPPKEPSSHFEGPPLPTKDQNAPINELPLPPKVPVLPPKDFQPVLPVTNLPAPIDQEAELREALQRSLSEVSSTPDEERDLQAAMYESMREMSIGHNALGADSELLSGSSLNEGSGAWTPVLRSSSPEEVGATYARKPPPPLPISGIPTPNQISLPHGEVASNSTDDSSAGIVIPSMSLSLDEPPPPTYEEVTGSATHSPALPIESIEPIPVDHASTSSSPAPLFGHPRSPAVQPGNNQGIRSPSIEAEVPITEVVPPSHHNSLSRPQRQRSAPQPVGSSPIVTPPTESSPVRDEALSRTSSASPPTQTRPRVASQAHPAADLLPHHEPELTTVSKRQRVLSVSHALGQSSSRLSRASVFFGMSSSTTNLTEGPPNRTWAIDEESPGSSGGLLLQPPQPSSSTLGRLHSRNASKSNLQETPADAPPVETLLHGISYGFRDPDPPTPVSMPPASPLPPSIMIGKNDTFHVQAPNFRHLLRLLSHYGSTSIMATPAAIASSKSGTHSLRVALYFVRGNHDRDPWLCRLFLELHTPDDKETTTTVPDTSLLWSDSSFTAPCGPRGKLYVLPGPLPILPLPFQTLSSFIVKRLDEACHSSNDSIKRLERILIECYGSVGGASNSAEEIGGRQKGSGNISFGGLFSRVKDKFSSDRGGTMNDHTYDLISPFQIDEYQ</sequence>
<feature type="compositionally biased region" description="Polar residues" evidence="1">
    <location>
        <begin position="1250"/>
        <end position="1280"/>
    </location>
</feature>
<dbReference type="EMBL" id="JACYCD010000049">
    <property type="protein sequence ID" value="KAF8707999.1"/>
    <property type="molecule type" value="Genomic_DNA"/>
</dbReference>
<feature type="region of interest" description="Disordered" evidence="1">
    <location>
        <begin position="897"/>
        <end position="1025"/>
    </location>
</feature>
<feature type="region of interest" description="Disordered" evidence="1">
    <location>
        <begin position="90"/>
        <end position="148"/>
    </location>
</feature>
<name>A0A8H7HSM2_9AGAM</name>